<evidence type="ECO:0000313" key="1">
    <source>
        <dbReference type="EMBL" id="VFU28627.1"/>
    </source>
</evidence>
<name>A0A6N2KJ85_SALVM</name>
<dbReference type="EMBL" id="CAADRP010000446">
    <property type="protein sequence ID" value="VFU28627.1"/>
    <property type="molecule type" value="Genomic_DNA"/>
</dbReference>
<sequence length="101" mass="11506">MSPVLLDFRENAALTFLTRLTPLPTAILKLTDRRLFGVLSKYAVQYCTGINGFHCREVFCFLVVVYCAVSVSMKLHACKHHDEICLVEKRDVLQSMGIWNV</sequence>
<dbReference type="AlphaFoldDB" id="A0A6N2KJ85"/>
<reference evidence="1" key="1">
    <citation type="submission" date="2019-03" db="EMBL/GenBank/DDBJ databases">
        <authorList>
            <person name="Mank J."/>
            <person name="Almeida P."/>
        </authorList>
    </citation>
    <scope>NUCLEOTIDE SEQUENCE</scope>
    <source>
        <strain evidence="1">78183</strain>
    </source>
</reference>
<gene>
    <name evidence="1" type="ORF">SVIM_LOCUS96336</name>
</gene>
<protein>
    <submittedName>
        <fullName evidence="1">Uncharacterized protein</fullName>
    </submittedName>
</protein>
<accession>A0A6N2KJ85</accession>
<organism evidence="1">
    <name type="scientific">Salix viminalis</name>
    <name type="common">Common osier</name>
    <name type="synonym">Basket willow</name>
    <dbReference type="NCBI Taxonomy" id="40686"/>
    <lineage>
        <taxon>Eukaryota</taxon>
        <taxon>Viridiplantae</taxon>
        <taxon>Streptophyta</taxon>
        <taxon>Embryophyta</taxon>
        <taxon>Tracheophyta</taxon>
        <taxon>Spermatophyta</taxon>
        <taxon>Magnoliopsida</taxon>
        <taxon>eudicotyledons</taxon>
        <taxon>Gunneridae</taxon>
        <taxon>Pentapetalae</taxon>
        <taxon>rosids</taxon>
        <taxon>fabids</taxon>
        <taxon>Malpighiales</taxon>
        <taxon>Salicaceae</taxon>
        <taxon>Saliceae</taxon>
        <taxon>Salix</taxon>
    </lineage>
</organism>
<proteinExistence type="predicted"/>